<protein>
    <recommendedName>
        <fullName evidence="3">ABC transporter domain-containing protein</fullName>
    </recommendedName>
</protein>
<dbReference type="GO" id="GO:0005886">
    <property type="term" value="C:plasma membrane"/>
    <property type="evidence" value="ECO:0007669"/>
    <property type="project" value="TreeGrafter"/>
</dbReference>
<accession>A0A1F5UTA2</accession>
<dbReference type="Gene3D" id="3.40.50.300">
    <property type="entry name" value="P-loop containing nucleotide triphosphate hydrolases"/>
    <property type="match status" value="1"/>
</dbReference>
<gene>
    <name evidence="1" type="ORF">A2Z21_09845</name>
</gene>
<evidence type="ECO:0000313" key="2">
    <source>
        <dbReference type="Proteomes" id="UP000179157"/>
    </source>
</evidence>
<dbReference type="Proteomes" id="UP000179157">
    <property type="component" value="Unassembled WGS sequence"/>
</dbReference>
<dbReference type="GO" id="GO:0022857">
    <property type="term" value="F:transmembrane transporter activity"/>
    <property type="evidence" value="ECO:0007669"/>
    <property type="project" value="TreeGrafter"/>
</dbReference>
<comment type="caution">
    <text evidence="1">The sequence shown here is derived from an EMBL/GenBank/DDBJ whole genome shotgun (WGS) entry which is preliminary data.</text>
</comment>
<proteinExistence type="predicted"/>
<dbReference type="InterPro" id="IPR015854">
    <property type="entry name" value="ABC_transpr_LolD-like"/>
</dbReference>
<sequence>MAVARAVAPGPALVLADEPTANLDSKTGLTLIDLMRRLNRERGVTFLFATHDPLLLGNVDRVIHLRDGRIAEDE</sequence>
<evidence type="ECO:0000313" key="1">
    <source>
        <dbReference type="EMBL" id="OGF54383.1"/>
    </source>
</evidence>
<dbReference type="SUPFAM" id="SSF52540">
    <property type="entry name" value="P-loop containing nucleoside triphosphate hydrolases"/>
    <property type="match status" value="1"/>
</dbReference>
<dbReference type="AlphaFoldDB" id="A0A1F5UTA2"/>
<organism evidence="1 2">
    <name type="scientific">Fraserbacteria sp. (strain RBG_16_55_9)</name>
    <dbReference type="NCBI Taxonomy" id="1817864"/>
    <lineage>
        <taxon>Bacteria</taxon>
        <taxon>Candidatus Fraseribacteriota</taxon>
    </lineage>
</organism>
<reference evidence="1 2" key="1">
    <citation type="journal article" date="2016" name="Nat. Commun.">
        <title>Thousands of microbial genomes shed light on interconnected biogeochemical processes in an aquifer system.</title>
        <authorList>
            <person name="Anantharaman K."/>
            <person name="Brown C.T."/>
            <person name="Hug L.A."/>
            <person name="Sharon I."/>
            <person name="Castelle C.J."/>
            <person name="Probst A.J."/>
            <person name="Thomas B.C."/>
            <person name="Singh A."/>
            <person name="Wilkins M.J."/>
            <person name="Karaoz U."/>
            <person name="Brodie E.L."/>
            <person name="Williams K.H."/>
            <person name="Hubbard S.S."/>
            <person name="Banfield J.F."/>
        </authorList>
    </citation>
    <scope>NUCLEOTIDE SEQUENCE [LARGE SCALE GENOMIC DNA]</scope>
    <source>
        <strain evidence="2">RBG_16_55_9</strain>
    </source>
</reference>
<dbReference type="InterPro" id="IPR027417">
    <property type="entry name" value="P-loop_NTPase"/>
</dbReference>
<name>A0A1F5UTA2_FRAXR</name>
<evidence type="ECO:0008006" key="3">
    <source>
        <dbReference type="Google" id="ProtNLM"/>
    </source>
</evidence>
<dbReference type="EMBL" id="MFGX01000083">
    <property type="protein sequence ID" value="OGF54383.1"/>
    <property type="molecule type" value="Genomic_DNA"/>
</dbReference>
<dbReference type="STRING" id="1817864.A2Z21_09845"/>
<dbReference type="PANTHER" id="PTHR24220">
    <property type="entry name" value="IMPORT ATP-BINDING PROTEIN"/>
    <property type="match status" value="1"/>
</dbReference>